<dbReference type="Gene3D" id="3.30.559.30">
    <property type="entry name" value="Nonribosomal peptide synthetase, condensation domain"/>
    <property type="match status" value="1"/>
</dbReference>
<evidence type="ECO:0008006" key="3">
    <source>
        <dbReference type="Google" id="ProtNLM"/>
    </source>
</evidence>
<dbReference type="PANTHER" id="PTHR28037">
    <property type="entry name" value="ALCOHOL O-ACETYLTRANSFERASE 1-RELATED"/>
    <property type="match status" value="1"/>
</dbReference>
<dbReference type="InterPro" id="IPR052058">
    <property type="entry name" value="Alcohol_O-acetyltransferase"/>
</dbReference>
<gene>
    <name evidence="1" type="ORF">MVEN_00259300</name>
</gene>
<evidence type="ECO:0000313" key="1">
    <source>
        <dbReference type="EMBL" id="KAF7369313.1"/>
    </source>
</evidence>
<dbReference type="Pfam" id="PF07247">
    <property type="entry name" value="AATase"/>
    <property type="match status" value="1"/>
</dbReference>
<dbReference type="OrthoDB" id="2150604at2759"/>
<dbReference type="PANTHER" id="PTHR28037:SF1">
    <property type="entry name" value="ALCOHOL O-ACETYLTRANSFERASE 1-RELATED"/>
    <property type="match status" value="1"/>
</dbReference>
<keyword evidence="2" id="KW-1185">Reference proteome</keyword>
<dbReference type="InterPro" id="IPR023213">
    <property type="entry name" value="CAT-like_dom_sf"/>
</dbReference>
<dbReference type="AlphaFoldDB" id="A0A8H7DEL3"/>
<dbReference type="Gene3D" id="3.30.559.10">
    <property type="entry name" value="Chloramphenicol acetyltransferase-like domain"/>
    <property type="match status" value="1"/>
</dbReference>
<comment type="caution">
    <text evidence="1">The sequence shown here is derived from an EMBL/GenBank/DDBJ whole genome shotgun (WGS) entry which is preliminary data.</text>
</comment>
<sequence length="447" mass="48617">MAPVLSLRKIGLMERYHSTRHFLGLDSCVVSSAQYTTQDGVVLTKNVLFPALRKTIEAHAALGLRLDGDESTGNVYLVRLPSVDLSRIVEFSLGKHDLEKAYEGQLVRRFETQGDLPLWRVEVLEDNTVIFAVHHTVCDGMSSIVFHLSLFEALQKTDNRDTSPIVQVPTTTVLYPPIERATNVRPSLRTVCGMLYTLVAPVAWTKVRSAWTGPSSPSTPNLITHVRIITLPAAEVQALCTAARTHGATLTSTVYALAVSVLSRMLASDPGLADAGYTRIGTGVAISLRGVAGLPADVFCDYPSVFHELARVTPAFAWSEAARVAAVLREQKRKGVEMIGMLRFISGDYVSYMKSHLGAKRESGFCVSNLGRIQPPGVRGKWTIGRTVFGQCDVVTAAAFNINVTGDPTGAVNIAFTWGEISLDTSFVEEFITRFREGFEVIAGNGS</sequence>
<dbReference type="EMBL" id="JACAZI010000002">
    <property type="protein sequence ID" value="KAF7369313.1"/>
    <property type="molecule type" value="Genomic_DNA"/>
</dbReference>
<dbReference type="GO" id="GO:0008080">
    <property type="term" value="F:N-acetyltransferase activity"/>
    <property type="evidence" value="ECO:0007669"/>
    <property type="project" value="TreeGrafter"/>
</dbReference>
<accession>A0A8H7DEL3</accession>
<evidence type="ECO:0000313" key="2">
    <source>
        <dbReference type="Proteomes" id="UP000620124"/>
    </source>
</evidence>
<organism evidence="1 2">
    <name type="scientific">Mycena venus</name>
    <dbReference type="NCBI Taxonomy" id="2733690"/>
    <lineage>
        <taxon>Eukaryota</taxon>
        <taxon>Fungi</taxon>
        <taxon>Dikarya</taxon>
        <taxon>Basidiomycota</taxon>
        <taxon>Agaricomycotina</taxon>
        <taxon>Agaricomycetes</taxon>
        <taxon>Agaricomycetidae</taxon>
        <taxon>Agaricales</taxon>
        <taxon>Marasmiineae</taxon>
        <taxon>Mycenaceae</taxon>
        <taxon>Mycena</taxon>
    </lineage>
</organism>
<dbReference type="SUPFAM" id="SSF52777">
    <property type="entry name" value="CoA-dependent acyltransferases"/>
    <property type="match status" value="2"/>
</dbReference>
<proteinExistence type="predicted"/>
<dbReference type="InterPro" id="IPR010828">
    <property type="entry name" value="Atf2/Sli1-like"/>
</dbReference>
<dbReference type="Proteomes" id="UP000620124">
    <property type="component" value="Unassembled WGS sequence"/>
</dbReference>
<protein>
    <recommendedName>
        <fullName evidence="3">Alcohol acetyltransferase</fullName>
    </recommendedName>
</protein>
<name>A0A8H7DEL3_9AGAR</name>
<reference evidence="1" key="1">
    <citation type="submission" date="2020-05" db="EMBL/GenBank/DDBJ databases">
        <title>Mycena genomes resolve the evolution of fungal bioluminescence.</title>
        <authorList>
            <person name="Tsai I.J."/>
        </authorList>
    </citation>
    <scope>NUCLEOTIDE SEQUENCE</scope>
    <source>
        <strain evidence="1">CCC161011</strain>
    </source>
</reference>